<evidence type="ECO:0000313" key="7">
    <source>
        <dbReference type="Proteomes" id="UP000054826"/>
    </source>
</evidence>
<evidence type="ECO:0000256" key="1">
    <source>
        <dbReference type="SAM" id="SignalP"/>
    </source>
</evidence>
<keyword evidence="6" id="KW-1185">Reference proteome</keyword>
<dbReference type="EMBL" id="JYDR01000023">
    <property type="protein sequence ID" value="KRY74688.1"/>
    <property type="molecule type" value="Genomic_DNA"/>
</dbReference>
<dbReference type="EMBL" id="JYDS01000155">
    <property type="protein sequence ID" value="KRZ23072.1"/>
    <property type="molecule type" value="Genomic_DNA"/>
</dbReference>
<dbReference type="Proteomes" id="UP000054805">
    <property type="component" value="Unassembled WGS sequence"/>
</dbReference>
<evidence type="ECO:0000313" key="3">
    <source>
        <dbReference type="EMBL" id="KRZ23072.1"/>
    </source>
</evidence>
<protein>
    <submittedName>
        <fullName evidence="4">Uncharacterized protein</fullName>
    </submittedName>
</protein>
<feature type="chain" id="PRO_5007438945" evidence="1">
    <location>
        <begin position="27"/>
        <end position="117"/>
    </location>
</feature>
<dbReference type="EMBL" id="JYDV01000068">
    <property type="protein sequence ID" value="KRZ36721.1"/>
    <property type="molecule type" value="Genomic_DNA"/>
</dbReference>
<organism evidence="4 7">
    <name type="scientific">Trichinella pseudospiralis</name>
    <name type="common">Parasitic roundworm</name>
    <dbReference type="NCBI Taxonomy" id="6337"/>
    <lineage>
        <taxon>Eukaryota</taxon>
        <taxon>Metazoa</taxon>
        <taxon>Ecdysozoa</taxon>
        <taxon>Nematoda</taxon>
        <taxon>Enoplea</taxon>
        <taxon>Dorylaimia</taxon>
        <taxon>Trichinellida</taxon>
        <taxon>Trichinellidae</taxon>
        <taxon>Trichinella</taxon>
    </lineage>
</organism>
<proteinExistence type="predicted"/>
<sequence>MLNNRVSNNKGFWAALLAVIEIAVSPQQSPYVQYPAEPLMSNLCEYLPLLFIQSPAPDKCICVFLSGASFLKALSSKKYYDYNMPELVDQSKPTVWNRGIGATIYQLSVRSAPLRAI</sequence>
<evidence type="ECO:0000313" key="6">
    <source>
        <dbReference type="Proteomes" id="UP000054805"/>
    </source>
</evidence>
<keyword evidence="1" id="KW-0732">Signal</keyword>
<dbReference type="AlphaFoldDB" id="A0A0V1JP19"/>
<feature type="signal peptide" evidence="1">
    <location>
        <begin position="1"/>
        <end position="26"/>
    </location>
</feature>
<evidence type="ECO:0000313" key="4">
    <source>
        <dbReference type="EMBL" id="KRZ36721.1"/>
    </source>
</evidence>
<name>A0A0V1JP19_TRIPS</name>
<comment type="caution">
    <text evidence="4">The sequence shown here is derived from an EMBL/GenBank/DDBJ whole genome shotgun (WGS) entry which is preliminary data.</text>
</comment>
<evidence type="ECO:0000313" key="5">
    <source>
        <dbReference type="Proteomes" id="UP000054632"/>
    </source>
</evidence>
<dbReference type="Proteomes" id="UP000054632">
    <property type="component" value="Unassembled WGS sequence"/>
</dbReference>
<accession>A0A0V1JP19</accession>
<evidence type="ECO:0000313" key="2">
    <source>
        <dbReference type="EMBL" id="KRY74688.1"/>
    </source>
</evidence>
<reference evidence="5 6" key="1">
    <citation type="submission" date="2015-01" db="EMBL/GenBank/DDBJ databases">
        <title>Evolution of Trichinella species and genotypes.</title>
        <authorList>
            <person name="Korhonen P.K."/>
            <person name="Edoardo P."/>
            <person name="Giuseppe L.R."/>
            <person name="Gasser R.B."/>
        </authorList>
    </citation>
    <scope>NUCLEOTIDE SEQUENCE [LARGE SCALE GENOMIC DNA]</scope>
    <source>
        <strain evidence="2">ISS13</strain>
        <strain evidence="4">ISS176</strain>
        <strain evidence="3">ISS588</strain>
    </source>
</reference>
<dbReference type="Proteomes" id="UP000054826">
    <property type="component" value="Unassembled WGS sequence"/>
</dbReference>
<gene>
    <name evidence="2" type="ORF">T4A_8240</name>
    <name evidence="3" type="ORF">T4B_3316</name>
    <name evidence="4" type="ORF">T4C_5726</name>
</gene>